<keyword evidence="4" id="KW-1185">Reference proteome</keyword>
<dbReference type="SUPFAM" id="SSF117074">
    <property type="entry name" value="Hypothetical protein PA1324"/>
    <property type="match status" value="1"/>
</dbReference>
<feature type="signal peptide" evidence="2">
    <location>
        <begin position="1"/>
        <end position="19"/>
    </location>
</feature>
<gene>
    <name evidence="3" type="ORF">NX778_01405</name>
</gene>
<dbReference type="EMBL" id="JANUGU010000001">
    <property type="protein sequence ID" value="MCS0656719.1"/>
    <property type="molecule type" value="Genomic_DNA"/>
</dbReference>
<protein>
    <submittedName>
        <fullName evidence="3">Alkaline phosphatase family protein</fullName>
    </submittedName>
</protein>
<name>A0ABT2CSB7_9BURK</name>
<dbReference type="PANTHER" id="PTHR31956">
    <property type="entry name" value="NON-SPECIFIC PHOSPHOLIPASE C4-RELATED"/>
    <property type="match status" value="1"/>
</dbReference>
<evidence type="ECO:0000313" key="3">
    <source>
        <dbReference type="EMBL" id="MCS0656719.1"/>
    </source>
</evidence>
<dbReference type="InterPro" id="IPR007312">
    <property type="entry name" value="Phosphoesterase"/>
</dbReference>
<evidence type="ECO:0000256" key="2">
    <source>
        <dbReference type="SAM" id="SignalP"/>
    </source>
</evidence>
<dbReference type="RefSeq" id="WP_258809900.1">
    <property type="nucleotide sequence ID" value="NZ_JANUGU010000001.1"/>
</dbReference>
<dbReference type="PROSITE" id="PS51257">
    <property type="entry name" value="PROKAR_LIPOPROTEIN"/>
    <property type="match status" value="1"/>
</dbReference>
<dbReference type="Gene3D" id="3.40.720.10">
    <property type="entry name" value="Alkaline Phosphatase, subunit A"/>
    <property type="match status" value="1"/>
</dbReference>
<evidence type="ECO:0000256" key="1">
    <source>
        <dbReference type="ARBA" id="ARBA00022801"/>
    </source>
</evidence>
<sequence length="767" mass="80415">MSRLRTTLRSEAFALTALAAAAALLTACSSDSNKATGSGAGSVTQKVTMAGVVVASGYTAGSTTDPNLSGGYYQGAVVCIDANNNGKCDSGETQATTDSKGAFSISADSAGALIADIGSAATNTATGAKVATRNVLRAAADQVTEQGGAIVISALSSEVVRQMEANGSTYAAEKANLATRLGATADKVLADVNGVADATVKAAMLADMNALANRFEYAITKLDRGDLYPDALANPGGDPELASLAGVSAATNKATETRKPITFQQAQQAAFAIEGIPRYDEIFIVMLENKGTNKILNSPYAPKINAYMKEGNQFTSYYATGNPSEPNYTALGGADDFGITDDSQWNCDATGANAPKDLPLPDNTQPGLANSPFAATCTQAAGVNHNITAPNLFNALTAKGMTWRTYNESMNPGQDLRTDSIADSAVVAGDNVYQPGTVGGNTAVLGDATLKLPLPAGLYKTKHHPGMAYQNVRSAPEFAYSNRTMGGGQWDGQLLKTSKYTVPAGYNLDQFSTDLAAGKVGNLNFVIPDQCDDMHGITVNGTAGDGTTKVASDCAGSAIITRGDNYVDWVIKKIRASKDWTNPQKRVAIVVMFDEGSATSGFNSCCGWNPDKSSTNTTPLKRNADGSWSRDTTVANYGKGNRGHGESIFFMLTNQAGAPKGVADSDAYSHFSLVRTLQDMFQLADPKVDASYMNRSKYTERFIAQNILNLPEYAGSADTHFDAVRPMNHAFVIPAGYTQKQSTDIDPSIPAQVGADASQANLWALKK</sequence>
<accession>A0ABT2CSB7</accession>
<dbReference type="InterPro" id="IPR017850">
    <property type="entry name" value="Alkaline_phosphatase_core_sf"/>
</dbReference>
<feature type="chain" id="PRO_5046428510" evidence="2">
    <location>
        <begin position="20"/>
        <end position="767"/>
    </location>
</feature>
<dbReference type="PANTHER" id="PTHR31956:SF8">
    <property type="entry name" value="ACID PHOSPHATASE PHOA (AFU_ORTHOLOGUE AFUA_1G03570)"/>
    <property type="match status" value="1"/>
</dbReference>
<organism evidence="3 4">
    <name type="scientific">Massilia terrae</name>
    <dbReference type="NCBI Taxonomy" id="1811224"/>
    <lineage>
        <taxon>Bacteria</taxon>
        <taxon>Pseudomonadati</taxon>
        <taxon>Pseudomonadota</taxon>
        <taxon>Betaproteobacteria</taxon>
        <taxon>Burkholderiales</taxon>
        <taxon>Oxalobacteraceae</taxon>
        <taxon>Telluria group</taxon>
        <taxon>Massilia</taxon>
    </lineage>
</organism>
<evidence type="ECO:0000313" key="4">
    <source>
        <dbReference type="Proteomes" id="UP001204621"/>
    </source>
</evidence>
<keyword evidence="2" id="KW-0732">Signal</keyword>
<dbReference type="Proteomes" id="UP001204621">
    <property type="component" value="Unassembled WGS sequence"/>
</dbReference>
<comment type="caution">
    <text evidence="3">The sequence shown here is derived from an EMBL/GenBank/DDBJ whole genome shotgun (WGS) entry which is preliminary data.</text>
</comment>
<dbReference type="Pfam" id="PF04185">
    <property type="entry name" value="Phosphoesterase"/>
    <property type="match status" value="1"/>
</dbReference>
<reference evidence="3 4" key="1">
    <citation type="submission" date="2022-08" db="EMBL/GenBank/DDBJ databases">
        <title>Reclassification of Massilia species as members of the genera Telluria, Duganella, Pseudoduganella, Mokoshia gen. nov. and Zemynaea gen. nov. using orthogonal and non-orthogonal genome-based approaches.</title>
        <authorList>
            <person name="Bowman J.P."/>
        </authorList>
    </citation>
    <scope>NUCLEOTIDE SEQUENCE [LARGE SCALE GENOMIC DNA]</scope>
    <source>
        <strain evidence="3 4">JCM 31606</strain>
    </source>
</reference>
<keyword evidence="1" id="KW-0378">Hydrolase</keyword>
<proteinExistence type="predicted"/>